<gene>
    <name evidence="1" type="ORF">GCM10009786_23770</name>
</gene>
<dbReference type="EMBL" id="BAAAOP010000012">
    <property type="protein sequence ID" value="GAA2189674.1"/>
    <property type="molecule type" value="Genomic_DNA"/>
</dbReference>
<protein>
    <submittedName>
        <fullName evidence="1">Uncharacterized protein</fullName>
    </submittedName>
</protein>
<keyword evidence="2" id="KW-1185">Reference proteome</keyword>
<evidence type="ECO:0000313" key="2">
    <source>
        <dbReference type="Proteomes" id="UP001501084"/>
    </source>
</evidence>
<reference evidence="1 2" key="1">
    <citation type="journal article" date="2019" name="Int. J. Syst. Evol. Microbiol.">
        <title>The Global Catalogue of Microorganisms (GCM) 10K type strain sequencing project: providing services to taxonomists for standard genome sequencing and annotation.</title>
        <authorList>
            <consortium name="The Broad Institute Genomics Platform"/>
            <consortium name="The Broad Institute Genome Sequencing Center for Infectious Disease"/>
            <person name="Wu L."/>
            <person name="Ma J."/>
        </authorList>
    </citation>
    <scope>NUCLEOTIDE SEQUENCE [LARGE SCALE GENOMIC DNA]</scope>
    <source>
        <strain evidence="1 2">JCM 14919</strain>
    </source>
</reference>
<proteinExistence type="predicted"/>
<organism evidence="1 2">
    <name type="scientific">Leucobacter alluvii</name>
    <dbReference type="NCBI Taxonomy" id="340321"/>
    <lineage>
        <taxon>Bacteria</taxon>
        <taxon>Bacillati</taxon>
        <taxon>Actinomycetota</taxon>
        <taxon>Actinomycetes</taxon>
        <taxon>Micrococcales</taxon>
        <taxon>Microbacteriaceae</taxon>
        <taxon>Leucobacter</taxon>
    </lineage>
</organism>
<dbReference type="Proteomes" id="UP001501084">
    <property type="component" value="Unassembled WGS sequence"/>
</dbReference>
<sequence length="69" mass="7755">MLAGPPTPPPSDWEHAAAEVSCTSLEDWPLENLGSRPYAKTRPILHSFQRFVPLAARLARRARETAYPR</sequence>
<comment type="caution">
    <text evidence="1">The sequence shown here is derived from an EMBL/GenBank/DDBJ whole genome shotgun (WGS) entry which is preliminary data.</text>
</comment>
<name>A0ABN3B7K1_9MICO</name>
<accession>A0ABN3B7K1</accession>
<evidence type="ECO:0000313" key="1">
    <source>
        <dbReference type="EMBL" id="GAA2189674.1"/>
    </source>
</evidence>